<feature type="chain" id="PRO_5013325615" description="Secreted protein" evidence="1">
    <location>
        <begin position="20"/>
        <end position="212"/>
    </location>
</feature>
<dbReference type="PANTHER" id="PTHR38847">
    <property type="match status" value="1"/>
</dbReference>
<dbReference type="Pfam" id="PF14273">
    <property type="entry name" value="DUF4360"/>
    <property type="match status" value="1"/>
</dbReference>
<dbReference type="Proteomes" id="UP000243515">
    <property type="component" value="Unassembled WGS sequence"/>
</dbReference>
<name>A0A232M7F0_9EURO</name>
<keyword evidence="3" id="KW-1185">Reference proteome</keyword>
<sequence length="212" mass="22945">MKFQSILALFPAIIASASAAPTERDVGPDPSQVTFETISYAGTGCPAGSVSNIASADRTVLTSIFDRFVAAVGPAIPVTSNRKNCQMSLRIHYPGGFQFSIFSADYRGFAQLDPGVEGLQKSTYYFSGEIPQDSLQTTFTGPLSQDYLLHDELQQTSLIWSPCGQEGLLNINAQVRLDKEPSAKANAAGQLTVDSVDLKVRVIYGIQWRKCL</sequence>
<reference evidence="2 3" key="1">
    <citation type="journal article" date="2015" name="Environ. Microbiol.">
        <title>Metagenome sequence of Elaphomyces granulatus from sporocarp tissue reveals Ascomycota ectomycorrhizal fingerprints of genome expansion and a Proteobacteria-rich microbiome.</title>
        <authorList>
            <person name="Quandt C.A."/>
            <person name="Kohler A."/>
            <person name="Hesse C.N."/>
            <person name="Sharpton T.J."/>
            <person name="Martin F."/>
            <person name="Spatafora J.W."/>
        </authorList>
    </citation>
    <scope>NUCLEOTIDE SEQUENCE [LARGE SCALE GENOMIC DNA]</scope>
    <source>
        <strain evidence="2 3">OSC145934</strain>
    </source>
</reference>
<proteinExistence type="predicted"/>
<evidence type="ECO:0008006" key="4">
    <source>
        <dbReference type="Google" id="ProtNLM"/>
    </source>
</evidence>
<dbReference type="InterPro" id="IPR025649">
    <property type="entry name" value="DUF4360"/>
</dbReference>
<evidence type="ECO:0000313" key="2">
    <source>
        <dbReference type="EMBL" id="OXV12214.1"/>
    </source>
</evidence>
<dbReference type="AlphaFoldDB" id="A0A232M7F0"/>
<organism evidence="2 3">
    <name type="scientific">Elaphomyces granulatus</name>
    <dbReference type="NCBI Taxonomy" id="519963"/>
    <lineage>
        <taxon>Eukaryota</taxon>
        <taxon>Fungi</taxon>
        <taxon>Dikarya</taxon>
        <taxon>Ascomycota</taxon>
        <taxon>Pezizomycotina</taxon>
        <taxon>Eurotiomycetes</taxon>
        <taxon>Eurotiomycetidae</taxon>
        <taxon>Eurotiales</taxon>
        <taxon>Elaphomycetaceae</taxon>
        <taxon>Elaphomyces</taxon>
    </lineage>
</organism>
<protein>
    <recommendedName>
        <fullName evidence="4">Secreted protein</fullName>
    </recommendedName>
</protein>
<feature type="signal peptide" evidence="1">
    <location>
        <begin position="1"/>
        <end position="19"/>
    </location>
</feature>
<dbReference type="EMBL" id="NPHW01000490">
    <property type="protein sequence ID" value="OXV12214.1"/>
    <property type="molecule type" value="Genomic_DNA"/>
</dbReference>
<keyword evidence="1" id="KW-0732">Signal</keyword>
<evidence type="ECO:0000256" key="1">
    <source>
        <dbReference type="SAM" id="SignalP"/>
    </source>
</evidence>
<dbReference type="OrthoDB" id="152248at2759"/>
<gene>
    <name evidence="2" type="ORF">Egran_00025</name>
</gene>
<evidence type="ECO:0000313" key="3">
    <source>
        <dbReference type="Proteomes" id="UP000243515"/>
    </source>
</evidence>
<dbReference type="PANTHER" id="PTHR38847:SF1">
    <property type="entry name" value="PSEUDOURIDINE SYNTHASE RSUA_RLUA-LIKE DOMAIN-CONTAINING PROTEIN"/>
    <property type="match status" value="1"/>
</dbReference>
<comment type="caution">
    <text evidence="2">The sequence shown here is derived from an EMBL/GenBank/DDBJ whole genome shotgun (WGS) entry which is preliminary data.</text>
</comment>
<accession>A0A232M7F0</accession>